<dbReference type="EC" id="2.3.3.21" evidence="8"/>
<dbReference type="CDD" id="cd07941">
    <property type="entry name" value="DRE_TIM_LeuA3"/>
    <property type="match status" value="1"/>
</dbReference>
<protein>
    <recommendedName>
        <fullName evidence="8">Citramalate synthase</fullName>
        <ecNumber evidence="8">2.3.3.21</ecNumber>
    </recommendedName>
</protein>
<evidence type="ECO:0000313" key="11">
    <source>
        <dbReference type="EMBL" id="GAA5143270.1"/>
    </source>
</evidence>
<comment type="catalytic activity">
    <reaction evidence="7">
        <text>pyruvate + acetyl-CoA + H2O = (3R)-citramalate + CoA + H(+)</text>
        <dbReference type="Rhea" id="RHEA:19045"/>
        <dbReference type="ChEBI" id="CHEBI:15361"/>
        <dbReference type="ChEBI" id="CHEBI:15377"/>
        <dbReference type="ChEBI" id="CHEBI:15378"/>
        <dbReference type="ChEBI" id="CHEBI:30934"/>
        <dbReference type="ChEBI" id="CHEBI:57287"/>
        <dbReference type="ChEBI" id="CHEBI:57288"/>
        <dbReference type="EC" id="2.3.3.21"/>
    </reaction>
</comment>
<dbReference type="InterPro" id="IPR000891">
    <property type="entry name" value="PYR_CT"/>
</dbReference>
<dbReference type="InterPro" id="IPR013709">
    <property type="entry name" value="2-isopropylmalate_synth_dimer"/>
</dbReference>
<gene>
    <name evidence="11" type="primary">cimA</name>
    <name evidence="11" type="ORF">GCM10023213_30680</name>
</gene>
<dbReference type="PANTHER" id="PTHR43538:SF1">
    <property type="entry name" value="(R)-CITRAMALATE SYNTHASE"/>
    <property type="match status" value="1"/>
</dbReference>
<organism evidence="11 12">
    <name type="scientific">Prosthecobacter algae</name>
    <dbReference type="NCBI Taxonomy" id="1144682"/>
    <lineage>
        <taxon>Bacteria</taxon>
        <taxon>Pseudomonadati</taxon>
        <taxon>Verrucomicrobiota</taxon>
        <taxon>Verrucomicrobiia</taxon>
        <taxon>Verrucomicrobiales</taxon>
        <taxon>Verrucomicrobiaceae</taxon>
        <taxon>Prosthecobacter</taxon>
    </lineage>
</organism>
<accession>A0ABP9PA40</accession>
<reference evidence="12" key="1">
    <citation type="journal article" date="2019" name="Int. J. Syst. Evol. Microbiol.">
        <title>The Global Catalogue of Microorganisms (GCM) 10K type strain sequencing project: providing services to taxonomists for standard genome sequencing and annotation.</title>
        <authorList>
            <consortium name="The Broad Institute Genomics Platform"/>
            <consortium name="The Broad Institute Genome Sequencing Center for Infectious Disease"/>
            <person name="Wu L."/>
            <person name="Ma J."/>
        </authorList>
    </citation>
    <scope>NUCLEOTIDE SEQUENCE [LARGE SCALE GENOMIC DNA]</scope>
    <source>
        <strain evidence="12">JCM 18053</strain>
    </source>
</reference>
<evidence type="ECO:0000256" key="8">
    <source>
        <dbReference type="NCBIfam" id="TIGR00977"/>
    </source>
</evidence>
<name>A0ABP9PA40_9BACT</name>
<dbReference type="SUPFAM" id="SSF110921">
    <property type="entry name" value="2-isopropylmalate synthase LeuA, allosteric (dimerisation) domain"/>
    <property type="match status" value="1"/>
</dbReference>
<evidence type="ECO:0000256" key="9">
    <source>
        <dbReference type="RuleBase" id="RU003523"/>
    </source>
</evidence>
<evidence type="ECO:0000256" key="2">
    <source>
        <dbReference type="ARBA" id="ARBA00006154"/>
    </source>
</evidence>
<dbReference type="PANTHER" id="PTHR43538">
    <property type="entry name" value="ALPHA-IPM SYNTHASE/HOMOCITRATE SYNTHASE"/>
    <property type="match status" value="1"/>
</dbReference>
<dbReference type="SMART" id="SM00917">
    <property type="entry name" value="LeuA_dimer"/>
    <property type="match status" value="1"/>
</dbReference>
<dbReference type="PROSITE" id="PS00816">
    <property type="entry name" value="AIPM_HOMOCIT_SYNTH_2"/>
    <property type="match status" value="1"/>
</dbReference>
<dbReference type="Pfam" id="PF00682">
    <property type="entry name" value="HMGL-like"/>
    <property type="match status" value="1"/>
</dbReference>
<dbReference type="Gene3D" id="3.20.20.70">
    <property type="entry name" value="Aldolase class I"/>
    <property type="match status" value="1"/>
</dbReference>
<keyword evidence="4" id="KW-0412">Isoleucine biosynthesis</keyword>
<comment type="caution">
    <text evidence="11">The sequence shown here is derived from an EMBL/GenBank/DDBJ whole genome shotgun (WGS) entry which is preliminary data.</text>
</comment>
<dbReference type="Gene3D" id="1.10.238.260">
    <property type="match status" value="1"/>
</dbReference>
<comment type="similarity">
    <text evidence="2 9">Belongs to the alpha-IPM synthase/homocitrate synthase family.</text>
</comment>
<dbReference type="InterPro" id="IPR005675">
    <property type="entry name" value="Citramal_synthase"/>
</dbReference>
<dbReference type="Pfam" id="PF22617">
    <property type="entry name" value="HCS_D2"/>
    <property type="match status" value="1"/>
</dbReference>
<sequence>MTSLSPSMSVPVTIYDTTLRDGTQGTGISFSTLDKIRVAEKLDDFGVHYIEGGWPGSNPKDAAFFQEAAKRTWKNAKITAFGMTRRGKVKVEDDAQVQMLLDAQTPAVTIVGKTWPLHVTEVFQVSLEENLAMIADTVAYLKKHGREVLYDAEHFFDSFREDPEYSLKTVKAAKDAGADLVVLCETNGGALPEWVEEVTRKVIAHLGGPVGIHTHNDGGVGVANALAAVRAGANQVQGTINGYGERVGNCNLITVMPNLQLKMGFDLGLDLTRLRDLAFFVDELANVPHDIRAPYVGLAAFTHKGGLHVHAVQKLARTYEHVDPSLVGNERVITISDMSGQSNVLMKAEAMGVALTKGSPEVQKILATVKHMESEGFEFEAAEASFELLIRKQLGQQTRCFDLIEYHTTHRYHSGSSTETTEATVKIHVNGNDEYTVDEGDGPVNALDKALRKALLPHFPAIAQVRLEDYKVRIIDSGSGTAAKTRVLVVSSDGTRTWGTVGVSTNVIDASWQALVDSLEHYLFKQP</sequence>
<keyword evidence="12" id="KW-1185">Reference proteome</keyword>
<evidence type="ECO:0000256" key="6">
    <source>
        <dbReference type="ARBA" id="ARBA00023304"/>
    </source>
</evidence>
<dbReference type="PROSITE" id="PS50991">
    <property type="entry name" value="PYR_CT"/>
    <property type="match status" value="1"/>
</dbReference>
<evidence type="ECO:0000256" key="1">
    <source>
        <dbReference type="ARBA" id="ARBA00004743"/>
    </source>
</evidence>
<evidence type="ECO:0000256" key="5">
    <source>
        <dbReference type="ARBA" id="ARBA00022679"/>
    </source>
</evidence>
<keyword evidence="6" id="KW-0100">Branched-chain amino acid biosynthesis</keyword>
<feature type="domain" description="Pyruvate carboxyltransferase" evidence="10">
    <location>
        <begin position="12"/>
        <end position="275"/>
    </location>
</feature>
<proteinExistence type="inferred from homology"/>
<evidence type="ECO:0000313" key="12">
    <source>
        <dbReference type="Proteomes" id="UP001499852"/>
    </source>
</evidence>
<evidence type="ECO:0000259" key="10">
    <source>
        <dbReference type="PROSITE" id="PS50991"/>
    </source>
</evidence>
<comment type="pathway">
    <text evidence="1">Amino-acid biosynthesis; L-isoleucine biosynthesis; 2-oxobutanoate from pyruvate: step 1/3.</text>
</comment>
<evidence type="ECO:0000256" key="3">
    <source>
        <dbReference type="ARBA" id="ARBA00022605"/>
    </source>
</evidence>
<dbReference type="NCBIfam" id="TIGR00977">
    <property type="entry name" value="citramal_synth"/>
    <property type="match status" value="1"/>
</dbReference>
<dbReference type="SUPFAM" id="SSF51569">
    <property type="entry name" value="Aldolase"/>
    <property type="match status" value="1"/>
</dbReference>
<keyword evidence="3" id="KW-0028">Amino-acid biosynthesis</keyword>
<dbReference type="EMBL" id="BAABIA010000006">
    <property type="protein sequence ID" value="GAA5143270.1"/>
    <property type="molecule type" value="Genomic_DNA"/>
</dbReference>
<dbReference type="Pfam" id="PF08502">
    <property type="entry name" value="LeuA_dimer"/>
    <property type="match status" value="1"/>
</dbReference>
<dbReference type="InterPro" id="IPR054691">
    <property type="entry name" value="LeuA/HCS_post-cat"/>
</dbReference>
<dbReference type="InterPro" id="IPR036230">
    <property type="entry name" value="LeuA_allosteric_dom_sf"/>
</dbReference>
<dbReference type="Gene3D" id="3.30.160.270">
    <property type="match status" value="1"/>
</dbReference>
<dbReference type="Proteomes" id="UP001499852">
    <property type="component" value="Unassembled WGS sequence"/>
</dbReference>
<dbReference type="InterPro" id="IPR013785">
    <property type="entry name" value="Aldolase_TIM"/>
</dbReference>
<evidence type="ECO:0000256" key="7">
    <source>
        <dbReference type="ARBA" id="ARBA00048263"/>
    </source>
</evidence>
<keyword evidence="5 9" id="KW-0808">Transferase</keyword>
<dbReference type="InterPro" id="IPR002034">
    <property type="entry name" value="AIPM/Hcit_synth_CS"/>
</dbReference>
<dbReference type="PROSITE" id="PS00815">
    <property type="entry name" value="AIPM_HOMOCIT_SYNTH_1"/>
    <property type="match status" value="1"/>
</dbReference>
<evidence type="ECO:0000256" key="4">
    <source>
        <dbReference type="ARBA" id="ARBA00022624"/>
    </source>
</evidence>